<dbReference type="Pfam" id="PF14076">
    <property type="entry name" value="DUF4258"/>
    <property type="match status" value="1"/>
</dbReference>
<proteinExistence type="predicted"/>
<evidence type="ECO:0000313" key="2">
    <source>
        <dbReference type="Proteomes" id="UP001210809"/>
    </source>
</evidence>
<dbReference type="EMBL" id="JAQLXW010000004">
    <property type="protein sequence ID" value="MDB8003302.1"/>
    <property type="molecule type" value="Genomic_DNA"/>
</dbReference>
<dbReference type="AlphaFoldDB" id="A0AAW6D0Q9"/>
<gene>
    <name evidence="1" type="ORF">PNE09_04370</name>
</gene>
<sequence length="115" mass="13221">MNELTLEQIISLATNTANIVMSAHANKQCLKREINAEEILEILLKGSIIEQYPTDFPFPSCLMLGFTSKHKPMHVCCAIGDNKLWIITAYYPTEEKWESDYKTRKAVRNNDLFIL</sequence>
<comment type="caution">
    <text evidence="1">The sequence shown here is derived from an EMBL/GenBank/DDBJ whole genome shotgun (WGS) entry which is preliminary data.</text>
</comment>
<dbReference type="InterPro" id="IPR025354">
    <property type="entry name" value="DUF4258"/>
</dbReference>
<evidence type="ECO:0000313" key="1">
    <source>
        <dbReference type="EMBL" id="MDB8003302.1"/>
    </source>
</evidence>
<name>A0AAW6D0Q9_9FIRM</name>
<protein>
    <submittedName>
        <fullName evidence="1">DUF4258 domain-containing protein</fullName>
    </submittedName>
</protein>
<accession>A0AAW6D0Q9</accession>
<dbReference type="Proteomes" id="UP001210809">
    <property type="component" value="Unassembled WGS sequence"/>
</dbReference>
<reference evidence="1" key="1">
    <citation type="submission" date="2023-01" db="EMBL/GenBank/DDBJ databases">
        <title>Human gut microbiome strain richness.</title>
        <authorList>
            <person name="Chen-Liaw A."/>
        </authorList>
    </citation>
    <scope>NUCLEOTIDE SEQUENCE</scope>
    <source>
        <strain evidence="1">1001283st1_G1_1001283B150217_161031</strain>
    </source>
</reference>
<organism evidence="1 2">
    <name type="scientific">[Eubacterium] siraeum</name>
    <dbReference type="NCBI Taxonomy" id="39492"/>
    <lineage>
        <taxon>Bacteria</taxon>
        <taxon>Bacillati</taxon>
        <taxon>Bacillota</taxon>
        <taxon>Clostridia</taxon>
        <taxon>Eubacteriales</taxon>
        <taxon>Oscillospiraceae</taxon>
        <taxon>Oscillospiraceae incertae sedis</taxon>
    </lineage>
</organism>